<evidence type="ECO:0000313" key="8">
    <source>
        <dbReference type="EMBL" id="RNA12385.1"/>
    </source>
</evidence>
<dbReference type="GO" id="GO:0035312">
    <property type="term" value="F:5'-3' DNA exonuclease activity"/>
    <property type="evidence" value="ECO:0007669"/>
    <property type="project" value="TreeGrafter"/>
</dbReference>
<dbReference type="GO" id="GO:0003684">
    <property type="term" value="F:damaged DNA binding"/>
    <property type="evidence" value="ECO:0007669"/>
    <property type="project" value="TreeGrafter"/>
</dbReference>
<dbReference type="SUPFAM" id="SSF56281">
    <property type="entry name" value="Metallo-hydrolase/oxidoreductase"/>
    <property type="match status" value="1"/>
</dbReference>
<dbReference type="Proteomes" id="UP000276133">
    <property type="component" value="Unassembled WGS sequence"/>
</dbReference>
<proteinExistence type="inferred from homology"/>
<dbReference type="GO" id="GO:0005634">
    <property type="term" value="C:nucleus"/>
    <property type="evidence" value="ECO:0007669"/>
    <property type="project" value="UniProtKB-SubCell"/>
</dbReference>
<keyword evidence="9" id="KW-1185">Reference proteome</keyword>
<dbReference type="AlphaFoldDB" id="A0A3M7QN16"/>
<protein>
    <submittedName>
        <fullName evidence="8">DNA cross-link repair 1A</fullName>
    </submittedName>
</protein>
<name>A0A3M7QN16_BRAPC</name>
<dbReference type="SMART" id="SM00849">
    <property type="entry name" value="Lactamase_B"/>
    <property type="match status" value="1"/>
</dbReference>
<comment type="caution">
    <text evidence="8">The sequence shown here is derived from an EMBL/GenBank/DDBJ whole genome shotgun (WGS) entry which is preliminary data.</text>
</comment>
<feature type="compositionally biased region" description="Basic and acidic residues" evidence="6">
    <location>
        <begin position="1"/>
        <end position="10"/>
    </location>
</feature>
<gene>
    <name evidence="8" type="ORF">BpHYR1_042238</name>
</gene>
<dbReference type="GO" id="GO:0036297">
    <property type="term" value="P:interstrand cross-link repair"/>
    <property type="evidence" value="ECO:0007669"/>
    <property type="project" value="TreeGrafter"/>
</dbReference>
<evidence type="ECO:0000256" key="1">
    <source>
        <dbReference type="ARBA" id="ARBA00004123"/>
    </source>
</evidence>
<keyword evidence="5" id="KW-0539">Nucleus</keyword>
<evidence type="ECO:0000313" key="9">
    <source>
        <dbReference type="Proteomes" id="UP000276133"/>
    </source>
</evidence>
<feature type="domain" description="Metallo-beta-lactamase" evidence="7">
    <location>
        <begin position="115"/>
        <end position="281"/>
    </location>
</feature>
<comment type="subcellular location">
    <subcellularLocation>
        <location evidence="1">Nucleus</location>
    </subcellularLocation>
</comment>
<accession>A0A3M7QN16</accession>
<organism evidence="8 9">
    <name type="scientific">Brachionus plicatilis</name>
    <name type="common">Marine rotifer</name>
    <name type="synonym">Brachionus muelleri</name>
    <dbReference type="NCBI Taxonomy" id="10195"/>
    <lineage>
        <taxon>Eukaryota</taxon>
        <taxon>Metazoa</taxon>
        <taxon>Spiralia</taxon>
        <taxon>Gnathifera</taxon>
        <taxon>Rotifera</taxon>
        <taxon>Eurotatoria</taxon>
        <taxon>Monogononta</taxon>
        <taxon>Pseudotrocha</taxon>
        <taxon>Ploima</taxon>
        <taxon>Brachionidae</taxon>
        <taxon>Brachionus</taxon>
    </lineage>
</organism>
<evidence type="ECO:0000256" key="3">
    <source>
        <dbReference type="ARBA" id="ARBA00022763"/>
    </source>
</evidence>
<evidence type="ECO:0000256" key="5">
    <source>
        <dbReference type="ARBA" id="ARBA00023242"/>
    </source>
</evidence>
<evidence type="ECO:0000256" key="6">
    <source>
        <dbReference type="SAM" id="MobiDB-lite"/>
    </source>
</evidence>
<dbReference type="CDD" id="cd16273">
    <property type="entry name" value="SNM1A-1C-like_MBL-fold"/>
    <property type="match status" value="1"/>
</dbReference>
<dbReference type="InterPro" id="IPR001279">
    <property type="entry name" value="Metallo-B-lactamas"/>
</dbReference>
<reference evidence="8 9" key="1">
    <citation type="journal article" date="2018" name="Sci. Rep.">
        <title>Genomic signatures of local adaptation to the degree of environmental predictability in rotifers.</title>
        <authorList>
            <person name="Franch-Gras L."/>
            <person name="Hahn C."/>
            <person name="Garcia-Roger E.M."/>
            <person name="Carmona M.J."/>
            <person name="Serra M."/>
            <person name="Gomez A."/>
        </authorList>
    </citation>
    <scope>NUCLEOTIDE SEQUENCE [LARGE SCALE GENOMIC DNA]</scope>
    <source>
        <strain evidence="8">HYR1</strain>
    </source>
</reference>
<dbReference type="OrthoDB" id="262529at2759"/>
<dbReference type="FunFam" id="3.40.50.12650:FF:000001">
    <property type="entry name" value="DNA cross-link repair 1A"/>
    <property type="match status" value="1"/>
</dbReference>
<dbReference type="PANTHER" id="PTHR23240:SF6">
    <property type="entry name" value="DNA CROSS-LINK REPAIR 1A PROTEIN"/>
    <property type="match status" value="1"/>
</dbReference>
<evidence type="ECO:0000256" key="2">
    <source>
        <dbReference type="ARBA" id="ARBA00010304"/>
    </source>
</evidence>
<dbReference type="Gene3D" id="3.40.50.12650">
    <property type="match status" value="1"/>
</dbReference>
<dbReference type="Gene3D" id="3.60.15.10">
    <property type="entry name" value="Ribonuclease Z/Hydroxyacylglutathione hydrolase-like"/>
    <property type="match status" value="1"/>
</dbReference>
<sequence>MTMKSSKRDLSLASRSQTETKKRAKTQANTLLNYFESNKKLVATAEVKQSSILECVKKETKETSAEEIKSDLESKSVKEEADKSAFSILMQKKAEKEQAIEVKTEVPEAKKHPERKCPFYKRIEGTRIVVDAFSYGDIENCDAYFLSHYHYDHFIGLNKHFKNKLFCSKITANLVLKQIKVDKKYIVPLELDKFVNVYDGEDSVQVTCIDANHCPGSVMFLFRFKKTGKYVLHTGDFRASDELVQRFALRNLTIDTIHLDTTYCDSYYKFVPQKKIISIGVELVRKELGKQSNTLIVCGSYTIGKERIFMAIAEELALKVSVTREKWNIINCLENDKLIKMVTLNPNETNLHVISMGLLNIKDLQNYLSKYPNYDNLLAIKPTGWTHKESSLSDGLSIEKKYKNITIYGLEYSEHSSFDELKNFIKTVRPRKIIPHVNVAKKESRDKMQSYFNQWLYN</sequence>
<dbReference type="InterPro" id="IPR036866">
    <property type="entry name" value="RibonucZ/Hydroxyglut_hydro"/>
</dbReference>
<keyword evidence="4" id="KW-0234">DNA repair</keyword>
<dbReference type="PANTHER" id="PTHR23240">
    <property type="entry name" value="DNA CROSS-LINK REPAIR PROTEIN PSO2/SNM1-RELATED"/>
    <property type="match status" value="1"/>
</dbReference>
<evidence type="ECO:0000259" key="7">
    <source>
        <dbReference type="SMART" id="SM00849"/>
    </source>
</evidence>
<evidence type="ECO:0000256" key="4">
    <source>
        <dbReference type="ARBA" id="ARBA00023204"/>
    </source>
</evidence>
<dbReference type="GO" id="GO:0006303">
    <property type="term" value="P:double-strand break repair via nonhomologous end joining"/>
    <property type="evidence" value="ECO:0007669"/>
    <property type="project" value="TreeGrafter"/>
</dbReference>
<dbReference type="STRING" id="10195.A0A3M7QN16"/>
<feature type="region of interest" description="Disordered" evidence="6">
    <location>
        <begin position="1"/>
        <end position="26"/>
    </location>
</feature>
<dbReference type="InterPro" id="IPR011084">
    <property type="entry name" value="DRMBL"/>
</dbReference>
<feature type="non-terminal residue" evidence="8">
    <location>
        <position position="458"/>
    </location>
</feature>
<comment type="similarity">
    <text evidence="2">Belongs to the DNA repair metallo-beta-lactamase (DRMBL) family.</text>
</comment>
<dbReference type="EMBL" id="REGN01005698">
    <property type="protein sequence ID" value="RNA12385.1"/>
    <property type="molecule type" value="Genomic_DNA"/>
</dbReference>
<dbReference type="Pfam" id="PF07522">
    <property type="entry name" value="DRMBL"/>
    <property type="match status" value="1"/>
</dbReference>
<keyword evidence="3" id="KW-0227">DNA damage</keyword>